<evidence type="ECO:0000313" key="1">
    <source>
        <dbReference type="EMBL" id="SSA36637.1"/>
    </source>
</evidence>
<evidence type="ECO:0000313" key="2">
    <source>
        <dbReference type="Proteomes" id="UP000250222"/>
    </source>
</evidence>
<sequence length="328" mass="35191">MDPTIHQGQRPVAEVYRLFAEREARGASPVYEAWASRIAEDAAVLARLETLPPGKRQPNLVLAAARWHGAGEEYRSVRETLLDGWPAVRETILSRATQTNEAGRCATLLPFLAELPQPLALLEVGASAGLCLLPDRYSYRYDDGTSLDPDDGPSDVVLECRLGEGVTAPTAMPQVAWRAGLDLAPVDVTDADARAWLETLVWPGQELRRRRLAAALDVARREPPAIVRGDLLTDLPALAATAPADATLVVFHSAVLAYVPADVRDGFVDLVTDLPGHWMSNEGQAVLPEVWTARDRADGRFLLAVGGVPRALTGPHGASVDGLGRAAG</sequence>
<organism evidence="1 2">
    <name type="scientific">Georgenia satyanarayanai</name>
    <dbReference type="NCBI Taxonomy" id="860221"/>
    <lineage>
        <taxon>Bacteria</taxon>
        <taxon>Bacillati</taxon>
        <taxon>Actinomycetota</taxon>
        <taxon>Actinomycetes</taxon>
        <taxon>Micrococcales</taxon>
        <taxon>Bogoriellaceae</taxon>
        <taxon>Georgenia</taxon>
    </lineage>
</organism>
<dbReference type="OrthoDB" id="8899077at2"/>
<name>A0A2Y9A388_9MICO</name>
<proteinExistence type="predicted"/>
<protein>
    <recommendedName>
        <fullName evidence="3">DUF2332 domain-containing protein</fullName>
    </recommendedName>
</protein>
<reference evidence="1 2" key="1">
    <citation type="submission" date="2016-10" db="EMBL/GenBank/DDBJ databases">
        <authorList>
            <person name="Cai Z."/>
        </authorList>
    </citation>
    <scope>NUCLEOTIDE SEQUENCE [LARGE SCALE GENOMIC DNA]</scope>
    <source>
        <strain evidence="1 2">CGMCC 1.10826</strain>
    </source>
</reference>
<dbReference type="Pfam" id="PF10094">
    <property type="entry name" value="DUF2332"/>
    <property type="match status" value="1"/>
</dbReference>
<dbReference type="InterPro" id="IPR011200">
    <property type="entry name" value="UCP012608"/>
</dbReference>
<dbReference type="EMBL" id="UETB01000001">
    <property type="protein sequence ID" value="SSA36637.1"/>
    <property type="molecule type" value="Genomic_DNA"/>
</dbReference>
<dbReference type="RefSeq" id="WP_110850809.1">
    <property type="nucleotide sequence ID" value="NZ_QKLZ01000001.1"/>
</dbReference>
<dbReference type="Proteomes" id="UP000250222">
    <property type="component" value="Unassembled WGS sequence"/>
</dbReference>
<evidence type="ECO:0008006" key="3">
    <source>
        <dbReference type="Google" id="ProtNLM"/>
    </source>
</evidence>
<accession>A0A2Y9A388</accession>
<gene>
    <name evidence="1" type="ORF">SAMN05216184_101299</name>
</gene>
<keyword evidence="2" id="KW-1185">Reference proteome</keyword>
<dbReference type="AlphaFoldDB" id="A0A2Y9A388"/>